<sequence>MVRTLSVLPNDVDPFHRDHYAQVRKLGRDEAETLLRDNYPLVASAILNSWPPNEPPKGIALASLLGIISNRAEPVSRWKR</sequence>
<proteinExistence type="predicted"/>
<protein>
    <submittedName>
        <fullName evidence="1">Uncharacterized protein</fullName>
    </submittedName>
</protein>
<gene>
    <name evidence="1" type="ORF">Pan181_41470</name>
</gene>
<dbReference type="AlphaFoldDB" id="A0A518AT53"/>
<dbReference type="EMBL" id="CP036278">
    <property type="protein sequence ID" value="QDU57924.1"/>
    <property type="molecule type" value="Genomic_DNA"/>
</dbReference>
<evidence type="ECO:0000313" key="2">
    <source>
        <dbReference type="Proteomes" id="UP000315750"/>
    </source>
</evidence>
<organism evidence="1 2">
    <name type="scientific">Aeoliella mucimassa</name>
    <dbReference type="NCBI Taxonomy" id="2527972"/>
    <lineage>
        <taxon>Bacteria</taxon>
        <taxon>Pseudomonadati</taxon>
        <taxon>Planctomycetota</taxon>
        <taxon>Planctomycetia</taxon>
        <taxon>Pirellulales</taxon>
        <taxon>Lacipirellulaceae</taxon>
        <taxon>Aeoliella</taxon>
    </lineage>
</organism>
<evidence type="ECO:0000313" key="1">
    <source>
        <dbReference type="EMBL" id="QDU57924.1"/>
    </source>
</evidence>
<dbReference type="KEGG" id="amuc:Pan181_41470"/>
<dbReference type="Proteomes" id="UP000315750">
    <property type="component" value="Chromosome"/>
</dbReference>
<accession>A0A518AT53</accession>
<keyword evidence="2" id="KW-1185">Reference proteome</keyword>
<name>A0A518AT53_9BACT</name>
<reference evidence="1 2" key="1">
    <citation type="submission" date="2019-02" db="EMBL/GenBank/DDBJ databases">
        <title>Deep-cultivation of Planctomycetes and their phenomic and genomic characterization uncovers novel biology.</title>
        <authorList>
            <person name="Wiegand S."/>
            <person name="Jogler M."/>
            <person name="Boedeker C."/>
            <person name="Pinto D."/>
            <person name="Vollmers J."/>
            <person name="Rivas-Marin E."/>
            <person name="Kohn T."/>
            <person name="Peeters S.H."/>
            <person name="Heuer A."/>
            <person name="Rast P."/>
            <person name="Oberbeckmann S."/>
            <person name="Bunk B."/>
            <person name="Jeske O."/>
            <person name="Meyerdierks A."/>
            <person name="Storesund J.E."/>
            <person name="Kallscheuer N."/>
            <person name="Luecker S."/>
            <person name="Lage O.M."/>
            <person name="Pohl T."/>
            <person name="Merkel B.J."/>
            <person name="Hornburger P."/>
            <person name="Mueller R.-W."/>
            <person name="Bruemmer F."/>
            <person name="Labrenz M."/>
            <person name="Spormann A.M."/>
            <person name="Op den Camp H."/>
            <person name="Overmann J."/>
            <person name="Amann R."/>
            <person name="Jetten M.S.M."/>
            <person name="Mascher T."/>
            <person name="Medema M.H."/>
            <person name="Devos D.P."/>
            <person name="Kaster A.-K."/>
            <person name="Ovreas L."/>
            <person name="Rohde M."/>
            <person name="Galperin M.Y."/>
            <person name="Jogler C."/>
        </authorList>
    </citation>
    <scope>NUCLEOTIDE SEQUENCE [LARGE SCALE GENOMIC DNA]</scope>
    <source>
        <strain evidence="1 2">Pan181</strain>
    </source>
</reference>